<gene>
    <name evidence="16" type="primary">varS</name>
    <name evidence="12" type="synonym">valS</name>
    <name evidence="16" type="ORF">PTI45_00022</name>
</gene>
<evidence type="ECO:0000256" key="8">
    <source>
        <dbReference type="ARBA" id="ARBA00023054"/>
    </source>
</evidence>
<comment type="subunit">
    <text evidence="2 12">Monomer.</text>
</comment>
<dbReference type="Pfam" id="PF08264">
    <property type="entry name" value="Anticodon_1"/>
    <property type="match status" value="1"/>
</dbReference>
<protein>
    <recommendedName>
        <fullName evidence="12">Valine--tRNA ligase</fullName>
        <ecNumber evidence="12">6.1.1.9</ecNumber>
    </recommendedName>
    <alternativeName>
        <fullName evidence="12">Valyl-tRNA synthetase</fullName>
        <shortName evidence="12">ValRS</shortName>
    </alternativeName>
</protein>
<dbReference type="PANTHER" id="PTHR11946:SF93">
    <property type="entry name" value="VALINE--TRNA LIGASE, CHLOROPLASTIC_MITOCHONDRIAL 2"/>
    <property type="match status" value="1"/>
</dbReference>
<feature type="binding site" evidence="12">
    <location>
        <position position="580"/>
    </location>
    <ligand>
        <name>ATP</name>
        <dbReference type="ChEBI" id="CHEBI:30616"/>
    </ligand>
</feature>
<evidence type="ECO:0000256" key="5">
    <source>
        <dbReference type="ARBA" id="ARBA00022741"/>
    </source>
</evidence>
<dbReference type="InterPro" id="IPR010978">
    <property type="entry name" value="tRNA-bd_arm"/>
</dbReference>
<evidence type="ECO:0000256" key="9">
    <source>
        <dbReference type="ARBA" id="ARBA00023146"/>
    </source>
</evidence>
<keyword evidence="3 12" id="KW-0963">Cytoplasm</keyword>
<dbReference type="HAMAP" id="MF_02004">
    <property type="entry name" value="Val_tRNA_synth_type1"/>
    <property type="match status" value="1"/>
</dbReference>
<dbReference type="InterPro" id="IPR002303">
    <property type="entry name" value="Valyl-tRNA_ligase"/>
</dbReference>
<evidence type="ECO:0000259" key="15">
    <source>
        <dbReference type="Pfam" id="PF10458"/>
    </source>
</evidence>
<dbReference type="GO" id="GO:0005524">
    <property type="term" value="F:ATP binding"/>
    <property type="evidence" value="ECO:0007669"/>
    <property type="project" value="UniProtKB-UniRule"/>
</dbReference>
<dbReference type="Gene3D" id="1.10.287.380">
    <property type="entry name" value="Valyl-tRNA synthetase, C-terminal domain"/>
    <property type="match status" value="1"/>
</dbReference>
<evidence type="ECO:0000256" key="7">
    <source>
        <dbReference type="ARBA" id="ARBA00022917"/>
    </source>
</evidence>
<dbReference type="STRING" id="1886670.PTI45_00022"/>
<keyword evidence="9 12" id="KW-0030">Aminoacyl-tRNA synthetase</keyword>
<feature type="short sequence motif" description="'KMSKS' region" evidence="12">
    <location>
        <begin position="577"/>
        <end position="581"/>
    </location>
</feature>
<dbReference type="NCBIfam" id="TIGR00422">
    <property type="entry name" value="valS"/>
    <property type="match status" value="1"/>
</dbReference>
<comment type="function">
    <text evidence="12">Catalyzes the attachment of valine to tRNA(Val). As ValRS can inadvertently accommodate and process structurally similar amino acids such as threonine, to avoid such errors, it has a 'posttransfer' editing activity that hydrolyzes mischarged Thr-tRNA(Val) in a tRNA-dependent manner.</text>
</comment>
<dbReference type="InterPro" id="IPR009080">
    <property type="entry name" value="tRNAsynth_Ia_anticodon-bd"/>
</dbReference>
<dbReference type="AlphaFoldDB" id="A0A1E3LBG9"/>
<organism evidence="16 17">
    <name type="scientific">Paenibacillus nuruki</name>
    <dbReference type="NCBI Taxonomy" id="1886670"/>
    <lineage>
        <taxon>Bacteria</taxon>
        <taxon>Bacillati</taxon>
        <taxon>Bacillota</taxon>
        <taxon>Bacilli</taxon>
        <taxon>Bacillales</taxon>
        <taxon>Paenibacillaceae</taxon>
        <taxon>Paenibacillus</taxon>
    </lineage>
</organism>
<evidence type="ECO:0000256" key="6">
    <source>
        <dbReference type="ARBA" id="ARBA00022840"/>
    </source>
</evidence>
<reference evidence="16 17" key="1">
    <citation type="submission" date="2016-08" db="EMBL/GenBank/DDBJ databases">
        <title>Genome sequencing of Paenibacillus sp. TI45-13ar, isolated from Korean traditional nuruk.</title>
        <authorList>
            <person name="Kim S.-J."/>
        </authorList>
    </citation>
    <scope>NUCLEOTIDE SEQUENCE [LARGE SCALE GENOMIC DNA]</scope>
    <source>
        <strain evidence="16 17">TI45-13ar</strain>
    </source>
</reference>
<dbReference type="Gene3D" id="3.40.50.620">
    <property type="entry name" value="HUPs"/>
    <property type="match status" value="2"/>
</dbReference>
<evidence type="ECO:0000313" key="17">
    <source>
        <dbReference type="Proteomes" id="UP000094578"/>
    </source>
</evidence>
<comment type="domain">
    <text evidence="12">The C-terminal coiled-coil domain is crucial for aminoacylation activity.</text>
</comment>
<comment type="similarity">
    <text evidence="11 12">Belongs to the class-I aminoacyl-tRNA synthetase family. ValS type 1 subfamily.</text>
</comment>
<dbReference type="SUPFAM" id="SSF46589">
    <property type="entry name" value="tRNA-binding arm"/>
    <property type="match status" value="1"/>
</dbReference>
<dbReference type="GO" id="GO:0002161">
    <property type="term" value="F:aminoacyl-tRNA deacylase activity"/>
    <property type="evidence" value="ECO:0007669"/>
    <property type="project" value="InterPro"/>
</dbReference>
<dbReference type="SUPFAM" id="SSF47323">
    <property type="entry name" value="Anticodon-binding domain of a subclass of class I aminoacyl-tRNA synthetases"/>
    <property type="match status" value="1"/>
</dbReference>
<dbReference type="FunFam" id="1.10.730.10:FF:000014">
    <property type="entry name" value="Valine--tRNA ligase"/>
    <property type="match status" value="1"/>
</dbReference>
<comment type="caution">
    <text evidence="16">The sequence shown here is derived from an EMBL/GenBank/DDBJ whole genome shotgun (WGS) entry which is preliminary data.</text>
</comment>
<dbReference type="EC" id="6.1.1.9" evidence="12"/>
<dbReference type="PRINTS" id="PR00986">
    <property type="entry name" value="TRNASYNTHVAL"/>
</dbReference>
<dbReference type="SUPFAM" id="SSF50677">
    <property type="entry name" value="ValRS/IleRS/LeuRS editing domain"/>
    <property type="match status" value="1"/>
</dbReference>
<keyword evidence="7 12" id="KW-0648">Protein biosynthesis</keyword>
<dbReference type="Gene3D" id="3.90.740.10">
    <property type="entry name" value="Valyl/Leucyl/Isoleucyl-tRNA synthetase, editing domain"/>
    <property type="match status" value="1"/>
</dbReference>
<keyword evidence="8 12" id="KW-0175">Coiled coil</keyword>
<evidence type="ECO:0000259" key="14">
    <source>
        <dbReference type="Pfam" id="PF08264"/>
    </source>
</evidence>
<dbReference type="PROSITE" id="PS00178">
    <property type="entry name" value="AA_TRNA_LIGASE_I"/>
    <property type="match status" value="1"/>
</dbReference>
<accession>A0A1E3LBG9</accession>
<keyword evidence="17" id="KW-1185">Reference proteome</keyword>
<feature type="coiled-coil region" evidence="12">
    <location>
        <begin position="864"/>
        <end position="891"/>
    </location>
</feature>
<keyword evidence="4 12" id="KW-0436">Ligase</keyword>
<comment type="domain">
    <text evidence="12">ValRS has two distinct active sites: one for aminoacylation and one for editing. The misactivated threonine is translocated from the active site to the editing site.</text>
</comment>
<dbReference type="Gene3D" id="1.10.730.10">
    <property type="entry name" value="Isoleucyl-tRNA Synthetase, Domain 1"/>
    <property type="match status" value="1"/>
</dbReference>
<evidence type="ECO:0000313" key="16">
    <source>
        <dbReference type="EMBL" id="ODP30515.1"/>
    </source>
</evidence>
<dbReference type="InterPro" id="IPR002300">
    <property type="entry name" value="aa-tRNA-synth_Ia"/>
</dbReference>
<dbReference type="NCBIfam" id="NF004349">
    <property type="entry name" value="PRK05729.1"/>
    <property type="match status" value="1"/>
</dbReference>
<dbReference type="InterPro" id="IPR019499">
    <property type="entry name" value="Val-tRNA_synth_tRNA-bd"/>
</dbReference>
<keyword evidence="5 12" id="KW-0547">Nucleotide-binding</keyword>
<dbReference type="InterPro" id="IPR009008">
    <property type="entry name" value="Val/Leu/Ile-tRNA-synth_edit"/>
</dbReference>
<dbReference type="FunFam" id="3.40.50.620:FF:000032">
    <property type="entry name" value="Valine--tRNA ligase"/>
    <property type="match status" value="1"/>
</dbReference>
<dbReference type="FunFam" id="1.10.287.380:FF:000001">
    <property type="entry name" value="Valine--tRNA ligase"/>
    <property type="match status" value="1"/>
</dbReference>
<dbReference type="PATRIC" id="fig|1886670.3.peg.22"/>
<keyword evidence="6 12" id="KW-0067">ATP-binding</keyword>
<comment type="subcellular location">
    <subcellularLocation>
        <location evidence="1 12">Cytoplasm</location>
    </subcellularLocation>
</comment>
<feature type="domain" description="Aminoacyl-tRNA synthetase class Ia" evidence="13">
    <location>
        <begin position="68"/>
        <end position="616"/>
    </location>
</feature>
<evidence type="ECO:0000256" key="3">
    <source>
        <dbReference type="ARBA" id="ARBA00022490"/>
    </source>
</evidence>
<dbReference type="InterPro" id="IPR013155">
    <property type="entry name" value="M/V/L/I-tRNA-synth_anticd-bd"/>
</dbReference>
<dbReference type="FunFam" id="3.40.50.620:FF:000098">
    <property type="entry name" value="Valine--tRNA ligase"/>
    <property type="match status" value="1"/>
</dbReference>
<sequence length="932" mass="107015">MGFFIHGRNKGGTARAKSFRPLRRRAFFIENFSKMTTNMGVFTMADTNENQATTSMPTTYDPKSAERKWYDYWMENDFFKAGQRPDAKPYTIVIPPPNVTGMLHIGHALDFTLQDIMTRTKRMQGFDALWLPGADHAGIATQTKVEQNLRAEGITRHDLGREKFVEKVWEWKDKYAANIHEQWAKMGFSLDYSRERFTLDEGLSKAVREVFVKLYNKGLIYRGKYIINWDPEARTALSDIEVEYKEVNGHLYHLQYPLQDGSGHIVVATTRPETMLGDTAVAVHPKDERYKDMIGKMIVLPITGREIPIIADDYVDREFGSGAVKITPAHDPNDFEMGHRHDLPQIVVMDETGTMNENAAQYEGLDRSDCRKQIVKDLEAAGVLIKIEDHVHQVGHSERTGAVVEPYLSTQWFVKMKPLADVAIQAQKQGEGVNFVPDRFEKTYLNWIENVRDWCISRQLWWGHRIPAWHCDETGEIIVATEDPSHLPEHAGKTLRQDEDVLDTWFSSALWPFSTLGWPDETEDLKRYYPTDLLVTGYDIIYFWVSRMIFTALEFTDQIPFKDVLMHGLVRAADGQKMSKSLGNGIDPLEVIEQYGTDAMRYMLSTSSTPGQDLRFRLERVEQARNFANKIWNASRFVLMNMEGFRYEDIDLSGELSTADRWILHRMNETARDITRLIDSYEFGETGRLLYNFIWDDLCDWYIEIAKLSLYGEDAVAKKTTQSVLAYVLDRTLRMIHPFMPFISEDIWQHLPHEGNTITLAAWPEFDPALENATAQEEMNLLMDLIRAVRNIRAEVNVPMSKKIELMVKAKDQKTLDIIQSNEGYIRRFSNTSEYQSGLDLATPDKAMTAIITGAELYLPLAGLLDIGQEIARLEKEVATLTSEVERVDKKLANQGFVAKAPAKVIEEERAKQADYSEKREKVLARIEELKG</sequence>
<evidence type="ECO:0000256" key="2">
    <source>
        <dbReference type="ARBA" id="ARBA00011245"/>
    </source>
</evidence>
<dbReference type="SUPFAM" id="SSF52374">
    <property type="entry name" value="Nucleotidylyl transferase"/>
    <property type="match status" value="1"/>
</dbReference>
<dbReference type="FunFam" id="3.90.740.10:FF:000005">
    <property type="entry name" value="Valine--tRNA ligase, mitochondrial"/>
    <property type="match status" value="1"/>
</dbReference>
<dbReference type="GO" id="GO:0005829">
    <property type="term" value="C:cytosol"/>
    <property type="evidence" value="ECO:0007669"/>
    <property type="project" value="TreeGrafter"/>
</dbReference>
<feature type="domain" description="Methionyl/Valyl/Leucyl/Isoleucyl-tRNA synthetase anticodon-binding" evidence="14">
    <location>
        <begin position="660"/>
        <end position="806"/>
    </location>
</feature>
<dbReference type="InterPro" id="IPR001412">
    <property type="entry name" value="aa-tRNA-synth_I_CS"/>
</dbReference>
<evidence type="ECO:0000259" key="13">
    <source>
        <dbReference type="Pfam" id="PF00133"/>
    </source>
</evidence>
<dbReference type="CDD" id="cd00817">
    <property type="entry name" value="ValRS_core"/>
    <property type="match status" value="1"/>
</dbReference>
<dbReference type="InterPro" id="IPR014729">
    <property type="entry name" value="Rossmann-like_a/b/a_fold"/>
</dbReference>
<feature type="short sequence motif" description="'HIGH' region" evidence="12">
    <location>
        <begin position="97"/>
        <end position="107"/>
    </location>
</feature>
<dbReference type="CDD" id="cd07962">
    <property type="entry name" value="Anticodon_Ia_Val"/>
    <property type="match status" value="1"/>
</dbReference>
<feature type="domain" description="Valyl-tRNA synthetase tRNA-binding arm" evidence="15">
    <location>
        <begin position="866"/>
        <end position="931"/>
    </location>
</feature>
<evidence type="ECO:0000256" key="11">
    <source>
        <dbReference type="ARBA" id="ARBA00060830"/>
    </source>
</evidence>
<evidence type="ECO:0000256" key="10">
    <source>
        <dbReference type="ARBA" id="ARBA00047552"/>
    </source>
</evidence>
<evidence type="ECO:0000256" key="12">
    <source>
        <dbReference type="HAMAP-Rule" id="MF_02004"/>
    </source>
</evidence>
<dbReference type="GO" id="GO:0006438">
    <property type="term" value="P:valyl-tRNA aminoacylation"/>
    <property type="evidence" value="ECO:0007669"/>
    <property type="project" value="UniProtKB-UniRule"/>
</dbReference>
<dbReference type="InterPro" id="IPR033705">
    <property type="entry name" value="Anticodon_Ia_Val"/>
</dbReference>
<dbReference type="Pfam" id="PF00133">
    <property type="entry name" value="tRNA-synt_1"/>
    <property type="match status" value="1"/>
</dbReference>
<comment type="catalytic activity">
    <reaction evidence="10 12">
        <text>tRNA(Val) + L-valine + ATP = L-valyl-tRNA(Val) + AMP + diphosphate</text>
        <dbReference type="Rhea" id="RHEA:10704"/>
        <dbReference type="Rhea" id="RHEA-COMP:9672"/>
        <dbReference type="Rhea" id="RHEA-COMP:9708"/>
        <dbReference type="ChEBI" id="CHEBI:30616"/>
        <dbReference type="ChEBI" id="CHEBI:33019"/>
        <dbReference type="ChEBI" id="CHEBI:57762"/>
        <dbReference type="ChEBI" id="CHEBI:78442"/>
        <dbReference type="ChEBI" id="CHEBI:78537"/>
        <dbReference type="ChEBI" id="CHEBI:456215"/>
        <dbReference type="EC" id="6.1.1.9"/>
    </reaction>
</comment>
<dbReference type="EMBL" id="MDER01000001">
    <property type="protein sequence ID" value="ODP30515.1"/>
    <property type="molecule type" value="Genomic_DNA"/>
</dbReference>
<proteinExistence type="inferred from homology"/>
<dbReference type="GO" id="GO:0004832">
    <property type="term" value="F:valine-tRNA ligase activity"/>
    <property type="evidence" value="ECO:0007669"/>
    <property type="project" value="UniProtKB-UniRule"/>
</dbReference>
<dbReference type="Proteomes" id="UP000094578">
    <property type="component" value="Unassembled WGS sequence"/>
</dbReference>
<name>A0A1E3LBG9_9BACL</name>
<dbReference type="PANTHER" id="PTHR11946">
    <property type="entry name" value="VALYL-TRNA SYNTHETASES"/>
    <property type="match status" value="1"/>
</dbReference>
<evidence type="ECO:0000256" key="1">
    <source>
        <dbReference type="ARBA" id="ARBA00004496"/>
    </source>
</evidence>
<dbReference type="InterPro" id="IPR037118">
    <property type="entry name" value="Val-tRNA_synth_C_sf"/>
</dbReference>
<evidence type="ECO:0000256" key="4">
    <source>
        <dbReference type="ARBA" id="ARBA00022598"/>
    </source>
</evidence>
<dbReference type="Pfam" id="PF10458">
    <property type="entry name" value="Val_tRNA-synt_C"/>
    <property type="match status" value="1"/>
</dbReference>